<proteinExistence type="predicted"/>
<evidence type="ECO:0000313" key="1">
    <source>
        <dbReference type="EMBL" id="KAF7374042.1"/>
    </source>
</evidence>
<gene>
    <name evidence="1" type="ORF">MSAN_00284900</name>
</gene>
<comment type="caution">
    <text evidence="1">The sequence shown here is derived from an EMBL/GenBank/DDBJ whole genome shotgun (WGS) entry which is preliminary data.</text>
</comment>
<keyword evidence="2" id="KW-1185">Reference proteome</keyword>
<sequence length="151" mass="16340">MRVAPAYFGDKFRSWTRTDTDARARGHVQGAAGAAGGVRMPSMPPVYVVDPSSILVPVSPPPLLSPTSAFYYSLPSYTTPSSLVFVCISSHRNYQTSVHALPTSPPSCSRSPTPTPLSVRTHYTQYIRPDLPRCSSAQYPHGAAAASRWVM</sequence>
<reference evidence="1" key="1">
    <citation type="submission" date="2020-05" db="EMBL/GenBank/DDBJ databases">
        <title>Mycena genomes resolve the evolution of fungal bioluminescence.</title>
        <authorList>
            <person name="Tsai I.J."/>
        </authorList>
    </citation>
    <scope>NUCLEOTIDE SEQUENCE</scope>
    <source>
        <strain evidence="1">160909Yilan</strain>
    </source>
</reference>
<dbReference type="EMBL" id="JACAZH010000002">
    <property type="protein sequence ID" value="KAF7374042.1"/>
    <property type="molecule type" value="Genomic_DNA"/>
</dbReference>
<accession>A0A8H6ZAL3</accession>
<evidence type="ECO:0000313" key="2">
    <source>
        <dbReference type="Proteomes" id="UP000623467"/>
    </source>
</evidence>
<dbReference type="AlphaFoldDB" id="A0A8H6ZAL3"/>
<dbReference type="Proteomes" id="UP000623467">
    <property type="component" value="Unassembled WGS sequence"/>
</dbReference>
<name>A0A8H6ZAL3_9AGAR</name>
<organism evidence="1 2">
    <name type="scientific">Mycena sanguinolenta</name>
    <dbReference type="NCBI Taxonomy" id="230812"/>
    <lineage>
        <taxon>Eukaryota</taxon>
        <taxon>Fungi</taxon>
        <taxon>Dikarya</taxon>
        <taxon>Basidiomycota</taxon>
        <taxon>Agaricomycotina</taxon>
        <taxon>Agaricomycetes</taxon>
        <taxon>Agaricomycetidae</taxon>
        <taxon>Agaricales</taxon>
        <taxon>Marasmiineae</taxon>
        <taxon>Mycenaceae</taxon>
        <taxon>Mycena</taxon>
    </lineage>
</organism>
<protein>
    <submittedName>
        <fullName evidence="1">Uncharacterized protein</fullName>
    </submittedName>
</protein>